<keyword evidence="3" id="KW-1185">Reference proteome</keyword>
<dbReference type="EMBL" id="AP025516">
    <property type="protein sequence ID" value="BDD85727.1"/>
    <property type="molecule type" value="Genomic_DNA"/>
</dbReference>
<dbReference type="PANTHER" id="PTHR14553:SF1">
    <property type="entry name" value="SIMILAR TO CHROMOSOME 1 OPEN READING FRAME 50"/>
    <property type="match status" value="1"/>
</dbReference>
<accession>A0ABM7W478</accession>
<organism evidence="2 3">
    <name type="scientific">Desulfofustis limnaeus</name>
    <dbReference type="NCBI Taxonomy" id="2740163"/>
    <lineage>
        <taxon>Bacteria</taxon>
        <taxon>Pseudomonadati</taxon>
        <taxon>Thermodesulfobacteriota</taxon>
        <taxon>Desulfobulbia</taxon>
        <taxon>Desulfobulbales</taxon>
        <taxon>Desulfocapsaceae</taxon>
        <taxon>Desulfofustis</taxon>
    </lineage>
</organism>
<protein>
    <recommendedName>
        <fullName evidence="4">DUF2452 domain-containing protein</fullName>
    </recommendedName>
</protein>
<dbReference type="InterPro" id="IPR019534">
    <property type="entry name" value="DUF2452"/>
</dbReference>
<keyword evidence="1" id="KW-0175">Coiled coil</keyword>
<evidence type="ECO:0000256" key="1">
    <source>
        <dbReference type="SAM" id="Coils"/>
    </source>
</evidence>
<dbReference type="Pfam" id="PF10504">
    <property type="entry name" value="DUF2452"/>
    <property type="match status" value="1"/>
</dbReference>
<feature type="coiled-coil region" evidence="1">
    <location>
        <begin position="22"/>
        <end position="49"/>
    </location>
</feature>
<proteinExistence type="predicted"/>
<sequence>MATARLTAEADDALSIQAAGKLRLLAEQREALQEQARQILLQIEQSRELHRVPCAFRKIPGHAYHLYRRSDGGTFFSMIAAAEWNAAAGQSSFRFSGSYRLEADQTWGVSRRPRK</sequence>
<evidence type="ECO:0008006" key="4">
    <source>
        <dbReference type="Google" id="ProtNLM"/>
    </source>
</evidence>
<gene>
    <name evidence="2" type="ORF">DPPLL_00920</name>
</gene>
<dbReference type="Proteomes" id="UP000830055">
    <property type="component" value="Chromosome"/>
</dbReference>
<reference evidence="2 3" key="1">
    <citation type="submission" date="2022-01" db="EMBL/GenBank/DDBJ databases">
        <title>Desulfofustis limnae sp. nov., a novel mesophilic sulfate-reducing bacterium isolated from marsh soil.</title>
        <authorList>
            <person name="Watanabe M."/>
            <person name="Takahashi A."/>
            <person name="Kojima H."/>
            <person name="Fukui M."/>
        </authorList>
    </citation>
    <scope>NUCLEOTIDE SEQUENCE [LARGE SCALE GENOMIC DNA]</scope>
    <source>
        <strain evidence="2 3">PPLL</strain>
    </source>
</reference>
<evidence type="ECO:0000313" key="3">
    <source>
        <dbReference type="Proteomes" id="UP000830055"/>
    </source>
</evidence>
<dbReference type="PANTHER" id="PTHR14553">
    <property type="entry name" value="UNCHARACTERIZED PROTEIN C1ORF50"/>
    <property type="match status" value="1"/>
</dbReference>
<name>A0ABM7W478_9BACT</name>
<evidence type="ECO:0000313" key="2">
    <source>
        <dbReference type="EMBL" id="BDD85727.1"/>
    </source>
</evidence>